<dbReference type="HOGENOM" id="CLU_000445_20_15_9"/>
<dbReference type="PANTHER" id="PTHR24421">
    <property type="entry name" value="NITRATE/NITRITE SENSOR PROTEIN NARX-RELATED"/>
    <property type="match status" value="1"/>
</dbReference>
<dbReference type="SUPFAM" id="SSF55874">
    <property type="entry name" value="ATPase domain of HSP90 chaperone/DNA topoisomerase II/histidine kinase"/>
    <property type="match status" value="1"/>
</dbReference>
<dbReference type="InterPro" id="IPR050482">
    <property type="entry name" value="Sensor_HK_TwoCompSys"/>
</dbReference>
<keyword evidence="3" id="KW-0597">Phosphoprotein</keyword>
<dbReference type="AlphaFoldDB" id="E6U324"/>
<keyword evidence="10" id="KW-0812">Transmembrane</keyword>
<accession>E6U324</accession>
<feature type="transmembrane region" description="Helical" evidence="10">
    <location>
        <begin position="53"/>
        <end position="74"/>
    </location>
</feature>
<organism evidence="12 13">
    <name type="scientific">Ethanoligenens harbinense (strain DSM 18485 / JCM 12961 / CGMCC 1.5033 / YUAN-3)</name>
    <dbReference type="NCBI Taxonomy" id="663278"/>
    <lineage>
        <taxon>Bacteria</taxon>
        <taxon>Bacillati</taxon>
        <taxon>Bacillota</taxon>
        <taxon>Clostridia</taxon>
        <taxon>Eubacteriales</taxon>
        <taxon>Oscillospiraceae</taxon>
        <taxon>Ethanoligenens</taxon>
    </lineage>
</organism>
<evidence type="ECO:0000313" key="12">
    <source>
        <dbReference type="EMBL" id="ADU26391.1"/>
    </source>
</evidence>
<dbReference type="STRING" id="663278.Ethha_0822"/>
<gene>
    <name evidence="12" type="ordered locus">Ethha_0822</name>
</gene>
<keyword evidence="9" id="KW-0175">Coiled coil</keyword>
<dbReference type="eggNOG" id="COG4585">
    <property type="taxonomic scope" value="Bacteria"/>
</dbReference>
<keyword evidence="5" id="KW-0547">Nucleotide-binding</keyword>
<proteinExistence type="predicted"/>
<keyword evidence="4" id="KW-0808">Transferase</keyword>
<keyword evidence="13" id="KW-1185">Reference proteome</keyword>
<evidence type="ECO:0000256" key="9">
    <source>
        <dbReference type="SAM" id="Coils"/>
    </source>
</evidence>
<evidence type="ECO:0000259" key="11">
    <source>
        <dbReference type="SMART" id="SM00387"/>
    </source>
</evidence>
<keyword evidence="7" id="KW-0067">ATP-binding</keyword>
<evidence type="ECO:0000256" key="4">
    <source>
        <dbReference type="ARBA" id="ARBA00022679"/>
    </source>
</evidence>
<feature type="domain" description="Histidine kinase/HSP90-like ATPase" evidence="11">
    <location>
        <begin position="346"/>
        <end position="432"/>
    </location>
</feature>
<sequence length="435" mass="48755">MYKRLFSIYVLMCVWNLGAIVFLCIVTIHASYLTCDTGTARAFLNQVSVVPNSPWWSAALALGGYLALIAVLFYKRAHLPQHANLKWIAVAFEALLAVLVSLALNLSYSGILLLIIIDLMTGIQAHERRLALLAISLILYIFADYNIISLQIPMVSFQQYLTGYSTALQNLLLGIRSVFSSVNIILFLLYVLILMRTQQKETQRIRQLNERVNRANEKLKQMNTKLVDYAQKTEKIAEVRERNRLAREIHDTIGHSLTGISAGIDACITMIDLSPESTKEQLARISTVARQGIKDVRRSVSKLRPDMLENMPLDDALRQMIEAAGTATQTAITYDNQAGPLHFDPDEEDTVYRVVQESITNAIRHGKAKRIYVTLGRKEKWLLLTIRDTGRGCSGIQKGFGLQHMEERVGLLGGSVSYDNGSGFTVSARIPIRWG</sequence>
<evidence type="ECO:0000256" key="8">
    <source>
        <dbReference type="ARBA" id="ARBA00023012"/>
    </source>
</evidence>
<evidence type="ECO:0000256" key="6">
    <source>
        <dbReference type="ARBA" id="ARBA00022777"/>
    </source>
</evidence>
<dbReference type="Proteomes" id="UP000001551">
    <property type="component" value="Chromosome"/>
</dbReference>
<evidence type="ECO:0000256" key="5">
    <source>
        <dbReference type="ARBA" id="ARBA00022741"/>
    </source>
</evidence>
<feature type="transmembrane region" description="Helical" evidence="10">
    <location>
        <begin position="130"/>
        <end position="152"/>
    </location>
</feature>
<evidence type="ECO:0000256" key="2">
    <source>
        <dbReference type="ARBA" id="ARBA00012438"/>
    </source>
</evidence>
<keyword evidence="6 12" id="KW-0418">Kinase</keyword>
<feature type="coiled-coil region" evidence="9">
    <location>
        <begin position="198"/>
        <end position="232"/>
    </location>
</feature>
<dbReference type="EC" id="2.7.13.3" evidence="2"/>
<feature type="transmembrane region" description="Helical" evidence="10">
    <location>
        <begin position="172"/>
        <end position="195"/>
    </location>
</feature>
<protein>
    <recommendedName>
        <fullName evidence="2">histidine kinase</fullName>
        <ecNumber evidence="2">2.7.13.3</ecNumber>
    </recommendedName>
</protein>
<dbReference type="GO" id="GO:0016020">
    <property type="term" value="C:membrane"/>
    <property type="evidence" value="ECO:0007669"/>
    <property type="project" value="InterPro"/>
</dbReference>
<dbReference type="Pfam" id="PF02518">
    <property type="entry name" value="HATPase_c"/>
    <property type="match status" value="1"/>
</dbReference>
<dbReference type="KEGG" id="eha:Ethha_0822"/>
<dbReference type="SMART" id="SM00387">
    <property type="entry name" value="HATPase_c"/>
    <property type="match status" value="1"/>
</dbReference>
<dbReference type="Gene3D" id="1.20.5.1930">
    <property type="match status" value="1"/>
</dbReference>
<dbReference type="Gene3D" id="3.30.565.10">
    <property type="entry name" value="Histidine kinase-like ATPase, C-terminal domain"/>
    <property type="match status" value="1"/>
</dbReference>
<dbReference type="InterPro" id="IPR003594">
    <property type="entry name" value="HATPase_dom"/>
</dbReference>
<evidence type="ECO:0000256" key="7">
    <source>
        <dbReference type="ARBA" id="ARBA00022840"/>
    </source>
</evidence>
<dbReference type="GO" id="GO:0046983">
    <property type="term" value="F:protein dimerization activity"/>
    <property type="evidence" value="ECO:0007669"/>
    <property type="project" value="InterPro"/>
</dbReference>
<dbReference type="RefSeq" id="WP_013484761.1">
    <property type="nucleotide sequence ID" value="NC_014828.1"/>
</dbReference>
<name>E6U324_ETHHY</name>
<evidence type="ECO:0000256" key="3">
    <source>
        <dbReference type="ARBA" id="ARBA00022553"/>
    </source>
</evidence>
<evidence type="ECO:0000313" key="13">
    <source>
        <dbReference type="Proteomes" id="UP000001551"/>
    </source>
</evidence>
<evidence type="ECO:0000256" key="1">
    <source>
        <dbReference type="ARBA" id="ARBA00000085"/>
    </source>
</evidence>
<dbReference type="CDD" id="cd16917">
    <property type="entry name" value="HATPase_UhpB-NarQ-NarX-like"/>
    <property type="match status" value="1"/>
</dbReference>
<keyword evidence="8" id="KW-0902">Two-component regulatory system</keyword>
<dbReference type="InterPro" id="IPR011712">
    <property type="entry name" value="Sig_transdc_His_kin_sub3_dim/P"/>
</dbReference>
<keyword evidence="10" id="KW-0472">Membrane</keyword>
<feature type="transmembrane region" description="Helical" evidence="10">
    <location>
        <begin position="7"/>
        <end position="33"/>
    </location>
</feature>
<comment type="catalytic activity">
    <reaction evidence="1">
        <text>ATP + protein L-histidine = ADP + protein N-phospho-L-histidine.</text>
        <dbReference type="EC" id="2.7.13.3"/>
    </reaction>
</comment>
<dbReference type="InterPro" id="IPR036890">
    <property type="entry name" value="HATPase_C_sf"/>
</dbReference>
<keyword evidence="10" id="KW-1133">Transmembrane helix</keyword>
<dbReference type="Pfam" id="PF07730">
    <property type="entry name" value="HisKA_3"/>
    <property type="match status" value="1"/>
</dbReference>
<evidence type="ECO:0000256" key="10">
    <source>
        <dbReference type="SAM" id="Phobius"/>
    </source>
</evidence>
<dbReference type="GO" id="GO:0005524">
    <property type="term" value="F:ATP binding"/>
    <property type="evidence" value="ECO:0007669"/>
    <property type="project" value="UniProtKB-KW"/>
</dbReference>
<dbReference type="PANTHER" id="PTHR24421:SF10">
    <property type="entry name" value="NITRATE_NITRITE SENSOR PROTEIN NARQ"/>
    <property type="match status" value="1"/>
</dbReference>
<feature type="transmembrane region" description="Helical" evidence="10">
    <location>
        <begin position="106"/>
        <end position="123"/>
    </location>
</feature>
<dbReference type="GO" id="GO:0000155">
    <property type="term" value="F:phosphorelay sensor kinase activity"/>
    <property type="evidence" value="ECO:0007669"/>
    <property type="project" value="InterPro"/>
</dbReference>
<reference evidence="12 13" key="1">
    <citation type="submission" date="2010-12" db="EMBL/GenBank/DDBJ databases">
        <title>Complete sequence of Ethanoligenens harbinense YUAN-3.</title>
        <authorList>
            <person name="Lucas S."/>
            <person name="Copeland A."/>
            <person name="Lapidus A."/>
            <person name="Cheng J.-F."/>
            <person name="Bruce D."/>
            <person name="Goodwin L."/>
            <person name="Pitluck S."/>
            <person name="Chertkov O."/>
            <person name="Misra M."/>
            <person name="Detter J.C."/>
            <person name="Han C."/>
            <person name="Tapia R."/>
            <person name="Land M."/>
            <person name="Hauser L."/>
            <person name="Jeffries C."/>
            <person name="Kyrpides N."/>
            <person name="Ivanova N."/>
            <person name="Mikhailova N."/>
            <person name="Wang A."/>
            <person name="Mouttaki H."/>
            <person name="He Z."/>
            <person name="Zhou J."/>
            <person name="Hemme C.L."/>
            <person name="Woyke T."/>
        </authorList>
    </citation>
    <scope>NUCLEOTIDE SEQUENCE [LARGE SCALE GENOMIC DNA]</scope>
    <source>
        <strain evidence="13">DSM 18485 / JCM 12961 / CGMCC 1.5033 / YUAN-3</strain>
    </source>
</reference>
<dbReference type="EMBL" id="CP002400">
    <property type="protein sequence ID" value="ADU26391.1"/>
    <property type="molecule type" value="Genomic_DNA"/>
</dbReference>